<gene>
    <name evidence="2" type="ORF">RDV89_03275</name>
</gene>
<dbReference type="RefSeq" id="WP_315731261.1">
    <property type="nucleotide sequence ID" value="NZ_JAVYII010000001.1"/>
</dbReference>
<comment type="caution">
    <text evidence="2">The sequence shown here is derived from an EMBL/GenBank/DDBJ whole genome shotgun (WGS) entry which is preliminary data.</text>
</comment>
<dbReference type="Proteomes" id="UP001268542">
    <property type="component" value="Unassembled WGS sequence"/>
</dbReference>
<protein>
    <recommendedName>
        <fullName evidence="1">Outer membrane channel protein CpnT-like N-terminal domain-containing protein</fullName>
    </recommendedName>
</protein>
<dbReference type="InterPro" id="IPR022118">
    <property type="entry name" value="Peptidase_C70_AvrRpt2"/>
</dbReference>
<dbReference type="Gene3D" id="1.10.287.1060">
    <property type="entry name" value="ESAT-6-like"/>
    <property type="match status" value="1"/>
</dbReference>
<evidence type="ECO:0000259" key="1">
    <source>
        <dbReference type="Pfam" id="PF25547"/>
    </source>
</evidence>
<evidence type="ECO:0000313" key="2">
    <source>
        <dbReference type="EMBL" id="MDT9592070.1"/>
    </source>
</evidence>
<accession>A0ABU3PS62</accession>
<sequence>MTTLDRLEQVGEATVVGLRALLAELQDIDFMPPWEVPGKIVGIVSEVLSLVANPPEPSPETIEDARAAWRQVDQRVDAAVTDLGAVRTDTTPAVWAGEAGTAFRSSVTQATTRIETIATAATAVDTALVALVTPMTEARRRHGDGQALVAEHLEISWSDLTPWGLADYLRGVAGAVIGGVQELIGAYEDADAAVETAETEIRAAVDCIDLPSHLPGGHSAVDVVNGWDDDRGPLSGTALDRYDAAYAALTPEQRAAVDAALAAAGSDLERAYILQAVASGMSGETLDNYVAHLATMDRDEIEDLDPLTQQGSALVQPDQTTCGSSSLVMAKMLNDPAYALWMQTGYDPATGETDDRSFAERFGDESLAMHDRTNAATDRDGDRQQEWPDFLGTAPWGVSNEMSADGGSGVPGTEYGSDVVNPLSPGDSYDAIQAANESGHAVPLYVGDQWSPRHVVLVTGTDGDDLTIFDPADGRTTTVSRADFEAGTLGVSGWDQPWVGVVPQG</sequence>
<dbReference type="Pfam" id="PF25547">
    <property type="entry name" value="WXG100_2"/>
    <property type="match status" value="1"/>
</dbReference>
<dbReference type="SUPFAM" id="SSF140453">
    <property type="entry name" value="EsxAB dimer-like"/>
    <property type="match status" value="1"/>
</dbReference>
<keyword evidence="3" id="KW-1185">Reference proteome</keyword>
<evidence type="ECO:0000313" key="3">
    <source>
        <dbReference type="Proteomes" id="UP001268542"/>
    </source>
</evidence>
<organism evidence="2 3">
    <name type="scientific">Nocardioides imazamoxiresistens</name>
    <dbReference type="NCBI Taxonomy" id="3231893"/>
    <lineage>
        <taxon>Bacteria</taxon>
        <taxon>Bacillati</taxon>
        <taxon>Actinomycetota</taxon>
        <taxon>Actinomycetes</taxon>
        <taxon>Propionibacteriales</taxon>
        <taxon>Nocardioidaceae</taxon>
        <taxon>Nocardioides</taxon>
    </lineage>
</organism>
<dbReference type="InterPro" id="IPR057746">
    <property type="entry name" value="CpnT-like_N"/>
</dbReference>
<dbReference type="Pfam" id="PF12385">
    <property type="entry name" value="Peptidase_C70"/>
    <property type="match status" value="1"/>
</dbReference>
<dbReference type="InterPro" id="IPR036689">
    <property type="entry name" value="ESAT-6-like_sf"/>
</dbReference>
<feature type="domain" description="Outer membrane channel protein CpnT-like N-terminal" evidence="1">
    <location>
        <begin position="49"/>
        <end position="121"/>
    </location>
</feature>
<proteinExistence type="predicted"/>
<name>A0ABU3PS62_9ACTN</name>
<dbReference type="EMBL" id="JAVYII010000001">
    <property type="protein sequence ID" value="MDT9592070.1"/>
    <property type="molecule type" value="Genomic_DNA"/>
</dbReference>
<reference evidence="2 3" key="1">
    <citation type="submission" date="2023-08" db="EMBL/GenBank/DDBJ databases">
        <title>Nocardioides seae sp. nov., a bacterium isolated from a soil.</title>
        <authorList>
            <person name="Wang X."/>
        </authorList>
    </citation>
    <scope>NUCLEOTIDE SEQUENCE [LARGE SCALE GENOMIC DNA]</scope>
    <source>
        <strain evidence="2 3">YZH12</strain>
    </source>
</reference>